<dbReference type="Proteomes" id="UP000313359">
    <property type="component" value="Unassembled WGS sequence"/>
</dbReference>
<reference evidence="1" key="1">
    <citation type="journal article" date="2018" name="Genome Biol. Evol.">
        <title>Genomics and development of Lentinus tigrinus, a white-rot wood-decaying mushroom with dimorphic fruiting bodies.</title>
        <authorList>
            <person name="Wu B."/>
            <person name="Xu Z."/>
            <person name="Knudson A."/>
            <person name="Carlson A."/>
            <person name="Chen N."/>
            <person name="Kovaka S."/>
            <person name="LaButti K."/>
            <person name="Lipzen A."/>
            <person name="Pennachio C."/>
            <person name="Riley R."/>
            <person name="Schakwitz W."/>
            <person name="Umezawa K."/>
            <person name="Ohm R.A."/>
            <person name="Grigoriev I.V."/>
            <person name="Nagy L.G."/>
            <person name="Gibbons J."/>
            <person name="Hibbett D."/>
        </authorList>
    </citation>
    <scope>NUCLEOTIDE SEQUENCE [LARGE SCALE GENOMIC DNA]</scope>
    <source>
        <strain evidence="1">ALCF2SS1-6</strain>
    </source>
</reference>
<evidence type="ECO:0008006" key="3">
    <source>
        <dbReference type="Google" id="ProtNLM"/>
    </source>
</evidence>
<protein>
    <recommendedName>
        <fullName evidence="3">F-box domain-containing protein</fullName>
    </recommendedName>
</protein>
<dbReference type="OrthoDB" id="2749824at2759"/>
<dbReference type="AlphaFoldDB" id="A0A5C2RQG2"/>
<name>A0A5C2RQG2_9APHY</name>
<dbReference type="Gene3D" id="3.80.10.10">
    <property type="entry name" value="Ribonuclease Inhibitor"/>
    <property type="match status" value="1"/>
</dbReference>
<sequence length="373" mass="43046">MSLLPQELWDRTIDCLAADRHSGPSKHYADLRTCALTCQSWLPRAQRQLYKHVELDRLESTRLFARTLEESPDLCPFVKRLEFWFKHADWKSQLTPVEDVPFPAHLIAGLTNLHTLRFTCGTSSSGACEVQINFMNKWRECRQLRSLWLEGFFFNAAVDLIKIIWSFPLLEELNIFKTAWPEGDTSVDPAEFPGHCQMLTNVDMREAHRVHDLLPLLGPAIQKLSVVLMWYVTEPDFYAAISNLLELRSMQIQIIDPHYDWLASVLSKVHSTRLEELLLDFSVISRDAIGPVLGIFANEALDELLSHKPLDGIRRLRIIMFKRNKTGKADVERLVREARALLPRFVERGTIECRFNKDVFVELKGLTGEAYED</sequence>
<dbReference type="SUPFAM" id="SSF52047">
    <property type="entry name" value="RNI-like"/>
    <property type="match status" value="1"/>
</dbReference>
<dbReference type="InterPro" id="IPR032675">
    <property type="entry name" value="LRR_dom_sf"/>
</dbReference>
<accession>A0A5C2RQG2</accession>
<evidence type="ECO:0000313" key="1">
    <source>
        <dbReference type="EMBL" id="RPD53862.1"/>
    </source>
</evidence>
<dbReference type="EMBL" id="ML122314">
    <property type="protein sequence ID" value="RPD53862.1"/>
    <property type="molecule type" value="Genomic_DNA"/>
</dbReference>
<keyword evidence="2" id="KW-1185">Reference proteome</keyword>
<gene>
    <name evidence="1" type="ORF">L227DRAFT_657983</name>
</gene>
<organism evidence="1 2">
    <name type="scientific">Lentinus tigrinus ALCF2SS1-6</name>
    <dbReference type="NCBI Taxonomy" id="1328759"/>
    <lineage>
        <taxon>Eukaryota</taxon>
        <taxon>Fungi</taxon>
        <taxon>Dikarya</taxon>
        <taxon>Basidiomycota</taxon>
        <taxon>Agaricomycotina</taxon>
        <taxon>Agaricomycetes</taxon>
        <taxon>Polyporales</taxon>
        <taxon>Polyporaceae</taxon>
        <taxon>Lentinus</taxon>
    </lineage>
</organism>
<proteinExistence type="predicted"/>
<evidence type="ECO:0000313" key="2">
    <source>
        <dbReference type="Proteomes" id="UP000313359"/>
    </source>
</evidence>